<comment type="caution">
    <text evidence="6">The sequence shown here is derived from an EMBL/GenBank/DDBJ whole genome shotgun (WGS) entry which is preliminary data.</text>
</comment>
<evidence type="ECO:0000256" key="1">
    <source>
        <dbReference type="ARBA" id="ARBA00023015"/>
    </source>
</evidence>
<dbReference type="PANTHER" id="PTHR43214">
    <property type="entry name" value="TWO-COMPONENT RESPONSE REGULATOR"/>
    <property type="match status" value="1"/>
</dbReference>
<organism evidence="6 7">
    <name type="scientific">Aquibaculum arenosum</name>
    <dbReference type="NCBI Taxonomy" id="3032591"/>
    <lineage>
        <taxon>Bacteria</taxon>
        <taxon>Pseudomonadati</taxon>
        <taxon>Pseudomonadota</taxon>
        <taxon>Alphaproteobacteria</taxon>
        <taxon>Rhodospirillales</taxon>
        <taxon>Rhodovibrionaceae</taxon>
        <taxon>Aquibaculum</taxon>
    </lineage>
</organism>
<dbReference type="EMBL" id="JARHUD010000004">
    <property type="protein sequence ID" value="MDF2095833.1"/>
    <property type="molecule type" value="Genomic_DNA"/>
</dbReference>
<sequence>MPEPATGPFGAAGGVILVGSDSFQREVLEAMVQPTRMAVLGRYDFPAVIATPLPVPVGRQIGVLITSGRGLLRLLRQRRRTFPPALRIIVISPLEELSTVLYRLEREQLLQSLAGWIEPARLREVGADVLLDAVQGVTSLPPPGVQLLIDRQRHGAALAELEEEERRLLALLMTGASNAEIADRLGMPLGRIRNMVRSLLAKLGCRSRTAAAILAYRYLGPEGGEEEGSGEDSEEGPSET</sequence>
<dbReference type="Gene3D" id="1.10.10.10">
    <property type="entry name" value="Winged helix-like DNA-binding domain superfamily/Winged helix DNA-binding domain"/>
    <property type="match status" value="1"/>
</dbReference>
<dbReference type="PROSITE" id="PS50043">
    <property type="entry name" value="HTH_LUXR_2"/>
    <property type="match status" value="1"/>
</dbReference>
<dbReference type="RefSeq" id="WP_275821629.1">
    <property type="nucleotide sequence ID" value="NZ_JARHUD010000004.1"/>
</dbReference>
<feature type="domain" description="HTH luxR-type" evidence="5">
    <location>
        <begin position="154"/>
        <end position="219"/>
    </location>
</feature>
<dbReference type="SMART" id="SM00421">
    <property type="entry name" value="HTH_LUXR"/>
    <property type="match status" value="1"/>
</dbReference>
<dbReference type="InterPro" id="IPR000792">
    <property type="entry name" value="Tscrpt_reg_LuxR_C"/>
</dbReference>
<proteinExistence type="predicted"/>
<reference evidence="6 7" key="1">
    <citation type="submission" date="2023-03" db="EMBL/GenBank/DDBJ databases">
        <title>Fodinicurvata sp. CAU 1616 isolated from sea sendiment.</title>
        <authorList>
            <person name="Kim W."/>
        </authorList>
    </citation>
    <scope>NUCLEOTIDE SEQUENCE [LARGE SCALE GENOMIC DNA]</scope>
    <source>
        <strain evidence="6 7">CAU 1616</strain>
    </source>
</reference>
<protein>
    <submittedName>
        <fullName evidence="6">LuxR C-terminal-related transcriptional regulator</fullName>
    </submittedName>
</protein>
<accession>A0ABT5YLK9</accession>
<dbReference type="Proteomes" id="UP001215503">
    <property type="component" value="Unassembled WGS sequence"/>
</dbReference>
<dbReference type="InterPro" id="IPR016032">
    <property type="entry name" value="Sig_transdc_resp-reg_C-effctor"/>
</dbReference>
<dbReference type="SUPFAM" id="SSF46894">
    <property type="entry name" value="C-terminal effector domain of the bipartite response regulators"/>
    <property type="match status" value="1"/>
</dbReference>
<evidence type="ECO:0000256" key="2">
    <source>
        <dbReference type="ARBA" id="ARBA00023125"/>
    </source>
</evidence>
<evidence type="ECO:0000313" key="6">
    <source>
        <dbReference type="EMBL" id="MDF2095833.1"/>
    </source>
</evidence>
<name>A0ABT5YLK9_9PROT</name>
<evidence type="ECO:0000259" key="5">
    <source>
        <dbReference type="PROSITE" id="PS50043"/>
    </source>
</evidence>
<feature type="compositionally biased region" description="Acidic residues" evidence="4">
    <location>
        <begin position="223"/>
        <end position="240"/>
    </location>
</feature>
<evidence type="ECO:0000256" key="3">
    <source>
        <dbReference type="ARBA" id="ARBA00023163"/>
    </source>
</evidence>
<evidence type="ECO:0000313" key="7">
    <source>
        <dbReference type="Proteomes" id="UP001215503"/>
    </source>
</evidence>
<gene>
    <name evidence="6" type="ORF">P2G67_07580</name>
</gene>
<dbReference type="InterPro" id="IPR039420">
    <property type="entry name" value="WalR-like"/>
</dbReference>
<feature type="region of interest" description="Disordered" evidence="4">
    <location>
        <begin position="221"/>
        <end position="240"/>
    </location>
</feature>
<dbReference type="PANTHER" id="PTHR43214:SF24">
    <property type="entry name" value="TRANSCRIPTIONAL REGULATORY PROTEIN NARL-RELATED"/>
    <property type="match status" value="1"/>
</dbReference>
<keyword evidence="2" id="KW-0238">DNA-binding</keyword>
<keyword evidence="1" id="KW-0805">Transcription regulation</keyword>
<keyword evidence="7" id="KW-1185">Reference proteome</keyword>
<dbReference type="InterPro" id="IPR036388">
    <property type="entry name" value="WH-like_DNA-bd_sf"/>
</dbReference>
<keyword evidence="3" id="KW-0804">Transcription</keyword>
<evidence type="ECO:0000256" key="4">
    <source>
        <dbReference type="SAM" id="MobiDB-lite"/>
    </source>
</evidence>
<dbReference type="Pfam" id="PF00196">
    <property type="entry name" value="GerE"/>
    <property type="match status" value="1"/>
</dbReference>